<sequence length="248" mass="27108">MAKKSFNESRKSTIQKVVALTAHSKSSEHSSSSSEHKSSNGSTRSEKEVVALKAEKQKLQHELKNTTNTSLAPVKTKKNEKKTTITSIKTAVNKNSAISNKRLVKVLVQKQTEKKENATVKKIHLLPPSVQKAPRQVPNSHHAKSHQKVPSSPHGKPPHMKRRFQQMHTCQGISRFCHGSVDTVPGSVDTSVSTQSQTVSTQSQVVSTLVQDSVDTSLSSQKNSFAEMGQCVDTLLGGVDTLQLKLKN</sequence>
<gene>
    <name evidence="2" type="ORF">Taro_013804</name>
</gene>
<feature type="region of interest" description="Disordered" evidence="1">
    <location>
        <begin position="1"/>
        <end position="81"/>
    </location>
</feature>
<keyword evidence="3" id="KW-1185">Reference proteome</keyword>
<accession>A0A843U7G1</accession>
<dbReference type="EMBL" id="NMUH01000561">
    <property type="protein sequence ID" value="MQL81352.1"/>
    <property type="molecule type" value="Genomic_DNA"/>
</dbReference>
<protein>
    <submittedName>
        <fullName evidence="2">Uncharacterized protein</fullName>
    </submittedName>
</protein>
<comment type="caution">
    <text evidence="2">The sequence shown here is derived from an EMBL/GenBank/DDBJ whole genome shotgun (WGS) entry which is preliminary data.</text>
</comment>
<proteinExistence type="predicted"/>
<dbReference type="AlphaFoldDB" id="A0A843U7G1"/>
<name>A0A843U7G1_COLES</name>
<evidence type="ECO:0000313" key="3">
    <source>
        <dbReference type="Proteomes" id="UP000652761"/>
    </source>
</evidence>
<evidence type="ECO:0000256" key="1">
    <source>
        <dbReference type="SAM" id="MobiDB-lite"/>
    </source>
</evidence>
<organism evidence="2 3">
    <name type="scientific">Colocasia esculenta</name>
    <name type="common">Wild taro</name>
    <name type="synonym">Arum esculentum</name>
    <dbReference type="NCBI Taxonomy" id="4460"/>
    <lineage>
        <taxon>Eukaryota</taxon>
        <taxon>Viridiplantae</taxon>
        <taxon>Streptophyta</taxon>
        <taxon>Embryophyta</taxon>
        <taxon>Tracheophyta</taxon>
        <taxon>Spermatophyta</taxon>
        <taxon>Magnoliopsida</taxon>
        <taxon>Liliopsida</taxon>
        <taxon>Araceae</taxon>
        <taxon>Aroideae</taxon>
        <taxon>Colocasieae</taxon>
        <taxon>Colocasia</taxon>
    </lineage>
</organism>
<feature type="region of interest" description="Disordered" evidence="1">
    <location>
        <begin position="129"/>
        <end position="162"/>
    </location>
</feature>
<dbReference type="Proteomes" id="UP000652761">
    <property type="component" value="Unassembled WGS sequence"/>
</dbReference>
<feature type="compositionally biased region" description="Basic and acidic residues" evidence="1">
    <location>
        <begin position="1"/>
        <end position="11"/>
    </location>
</feature>
<feature type="non-terminal residue" evidence="2">
    <location>
        <position position="1"/>
    </location>
</feature>
<feature type="compositionally biased region" description="Basic and acidic residues" evidence="1">
    <location>
        <begin position="34"/>
        <end position="64"/>
    </location>
</feature>
<evidence type="ECO:0000313" key="2">
    <source>
        <dbReference type="EMBL" id="MQL81352.1"/>
    </source>
</evidence>
<reference evidence="2" key="1">
    <citation type="submission" date="2017-07" db="EMBL/GenBank/DDBJ databases">
        <title>Taro Niue Genome Assembly and Annotation.</title>
        <authorList>
            <person name="Atibalentja N."/>
            <person name="Keating K."/>
            <person name="Fields C.J."/>
        </authorList>
    </citation>
    <scope>NUCLEOTIDE SEQUENCE</scope>
    <source>
        <strain evidence="2">Niue_2</strain>
        <tissue evidence="2">Leaf</tissue>
    </source>
</reference>